<evidence type="ECO:0000256" key="3">
    <source>
        <dbReference type="ARBA" id="ARBA00023125"/>
    </source>
</evidence>
<organism evidence="8 9">
    <name type="scientific">Psilocybe cf. subviscida</name>
    <dbReference type="NCBI Taxonomy" id="2480587"/>
    <lineage>
        <taxon>Eukaryota</taxon>
        <taxon>Fungi</taxon>
        <taxon>Dikarya</taxon>
        <taxon>Basidiomycota</taxon>
        <taxon>Agaricomycotina</taxon>
        <taxon>Agaricomycetes</taxon>
        <taxon>Agaricomycetidae</taxon>
        <taxon>Agaricales</taxon>
        <taxon>Agaricineae</taxon>
        <taxon>Strophariaceae</taxon>
        <taxon>Psilocybe</taxon>
    </lineage>
</organism>
<feature type="compositionally biased region" description="Polar residues" evidence="6">
    <location>
        <begin position="11"/>
        <end position="31"/>
    </location>
</feature>
<dbReference type="Pfam" id="PF00447">
    <property type="entry name" value="HSF_DNA-bind"/>
    <property type="match status" value="1"/>
</dbReference>
<dbReference type="PRINTS" id="PR00056">
    <property type="entry name" value="HSFDOMAIN"/>
</dbReference>
<dbReference type="EMBL" id="JAACJJ010000028">
    <property type="protein sequence ID" value="KAF5322185.1"/>
    <property type="molecule type" value="Genomic_DNA"/>
</dbReference>
<feature type="region of interest" description="Disordered" evidence="6">
    <location>
        <begin position="491"/>
        <end position="552"/>
    </location>
</feature>
<dbReference type="InterPro" id="IPR000232">
    <property type="entry name" value="HSF_DNA-bd"/>
</dbReference>
<keyword evidence="4" id="KW-0539">Nucleus</keyword>
<dbReference type="GO" id="GO:0003700">
    <property type="term" value="F:DNA-binding transcription factor activity"/>
    <property type="evidence" value="ECO:0007669"/>
    <property type="project" value="InterPro"/>
</dbReference>
<comment type="similarity">
    <text evidence="2 5">Belongs to the HSF family.</text>
</comment>
<feature type="compositionally biased region" description="Polar residues" evidence="6">
    <location>
        <begin position="266"/>
        <end position="280"/>
    </location>
</feature>
<feature type="compositionally biased region" description="Gly residues" evidence="6">
    <location>
        <begin position="491"/>
        <end position="501"/>
    </location>
</feature>
<feature type="compositionally biased region" description="Polar residues" evidence="6">
    <location>
        <begin position="240"/>
        <end position="250"/>
    </location>
</feature>
<keyword evidence="9" id="KW-1185">Reference proteome</keyword>
<proteinExistence type="inferred from homology"/>
<dbReference type="Gene3D" id="1.10.10.10">
    <property type="entry name" value="Winged helix-like DNA-binding domain superfamily/Winged helix DNA-binding domain"/>
    <property type="match status" value="1"/>
</dbReference>
<gene>
    <name evidence="8" type="ORF">D9619_000844</name>
</gene>
<protein>
    <recommendedName>
        <fullName evidence="7">HSF-type DNA-binding domain-containing protein</fullName>
    </recommendedName>
</protein>
<dbReference type="AlphaFoldDB" id="A0A8H5BFA0"/>
<dbReference type="GO" id="GO:0043565">
    <property type="term" value="F:sequence-specific DNA binding"/>
    <property type="evidence" value="ECO:0007669"/>
    <property type="project" value="InterPro"/>
</dbReference>
<feature type="region of interest" description="Disordered" evidence="6">
    <location>
        <begin position="295"/>
        <end position="454"/>
    </location>
</feature>
<evidence type="ECO:0000313" key="8">
    <source>
        <dbReference type="EMBL" id="KAF5322185.1"/>
    </source>
</evidence>
<evidence type="ECO:0000256" key="2">
    <source>
        <dbReference type="ARBA" id="ARBA00006403"/>
    </source>
</evidence>
<comment type="caution">
    <text evidence="8">The sequence shown here is derived from an EMBL/GenBank/DDBJ whole genome shotgun (WGS) entry which is preliminary data.</text>
</comment>
<dbReference type="SUPFAM" id="SSF46785">
    <property type="entry name" value="Winged helix' DNA-binding domain"/>
    <property type="match status" value="1"/>
</dbReference>
<feature type="region of interest" description="Disordered" evidence="6">
    <location>
        <begin position="1"/>
        <end position="39"/>
    </location>
</feature>
<comment type="subcellular location">
    <subcellularLocation>
        <location evidence="1">Nucleus</location>
    </subcellularLocation>
</comment>
<dbReference type="InterPro" id="IPR036390">
    <property type="entry name" value="WH_DNA-bd_sf"/>
</dbReference>
<dbReference type="InterPro" id="IPR036388">
    <property type="entry name" value="WH-like_DNA-bd_sf"/>
</dbReference>
<feature type="compositionally biased region" description="Polar residues" evidence="6">
    <location>
        <begin position="374"/>
        <end position="400"/>
    </location>
</feature>
<feature type="region of interest" description="Disordered" evidence="6">
    <location>
        <begin position="231"/>
        <end position="280"/>
    </location>
</feature>
<dbReference type="OrthoDB" id="432483at2759"/>
<evidence type="ECO:0000256" key="6">
    <source>
        <dbReference type="SAM" id="MobiDB-lite"/>
    </source>
</evidence>
<dbReference type="GO" id="GO:0005634">
    <property type="term" value="C:nucleus"/>
    <property type="evidence" value="ECO:0007669"/>
    <property type="project" value="UniProtKB-SubCell"/>
</dbReference>
<sequence length="565" mass="61189">MADLYPPNYYHMNQDNSSDEPPSPAKSNPDTQQHKPDAKPQATFLTKLYALLERPENQHMIRWDPAGEHIIVERPEQLALHVLPSIYRQSRFASFSRQLNIYGFMRKVNLRNVDPAIDDPDASTWSHPTLNRHSPPDVVANFKRRVPPRLPKPRKRDVPEQLPVPQPRSAIGMGPVPLTVPSNASHPSHKLLGNSIGRARGFSAPGSFTPLGQSAAAAGWGNNYRSALPPLMVPSDPPMSHQSSLYNHSPHSLHPITPSDDPPTGNYMSSYNHSQRDLGSSQQYSAYGAEQNSWSYPNGAPNNNSNISSLLNPSSNGYSRPAPTINTSYASPFSSMPMQGEHSASSLSPDSRPTTGYSMSSVSSSLAYDDYSRPGSSQHRGISPSRPSSSKGNPYPSNGSLRVARARRHSQAMSPYPSPYDHDPQRPSTSPQPIDTGAQHHHNVGGHPQSLGGLKHSRSMIQLPSVDPYGFANQQADFAYSAIPVDSTGMNGGGANGGTNGWGPPAGHHHQSAHHDGGRNIRPSTSTSSISAASHTSSSQANTPPVTENYNGETDINRCEFAFLC</sequence>
<reference evidence="8 9" key="1">
    <citation type="journal article" date="2020" name="ISME J.">
        <title>Uncovering the hidden diversity of litter-decomposition mechanisms in mushroom-forming fungi.</title>
        <authorList>
            <person name="Floudas D."/>
            <person name="Bentzer J."/>
            <person name="Ahren D."/>
            <person name="Johansson T."/>
            <person name="Persson P."/>
            <person name="Tunlid A."/>
        </authorList>
    </citation>
    <scope>NUCLEOTIDE SEQUENCE [LARGE SCALE GENOMIC DNA]</scope>
    <source>
        <strain evidence="8 9">CBS 101986</strain>
    </source>
</reference>
<feature type="compositionally biased region" description="Basic residues" evidence="6">
    <location>
        <begin position="145"/>
        <end position="155"/>
    </location>
</feature>
<evidence type="ECO:0000313" key="9">
    <source>
        <dbReference type="Proteomes" id="UP000567179"/>
    </source>
</evidence>
<evidence type="ECO:0000256" key="1">
    <source>
        <dbReference type="ARBA" id="ARBA00004123"/>
    </source>
</evidence>
<accession>A0A8H5BFA0</accession>
<dbReference type="Proteomes" id="UP000567179">
    <property type="component" value="Unassembled WGS sequence"/>
</dbReference>
<feature type="region of interest" description="Disordered" evidence="6">
    <location>
        <begin position="145"/>
        <end position="173"/>
    </location>
</feature>
<feature type="compositionally biased region" description="Polar residues" evidence="6">
    <location>
        <begin position="324"/>
        <end position="357"/>
    </location>
</feature>
<evidence type="ECO:0000256" key="5">
    <source>
        <dbReference type="RuleBase" id="RU004020"/>
    </source>
</evidence>
<feature type="compositionally biased region" description="Low complexity" evidence="6">
    <location>
        <begin position="524"/>
        <end position="541"/>
    </location>
</feature>
<keyword evidence="3" id="KW-0238">DNA-binding</keyword>
<feature type="compositionally biased region" description="Low complexity" evidence="6">
    <location>
        <begin position="301"/>
        <end position="316"/>
    </location>
</feature>
<evidence type="ECO:0000259" key="7">
    <source>
        <dbReference type="SMART" id="SM00415"/>
    </source>
</evidence>
<dbReference type="PANTHER" id="PTHR10015">
    <property type="entry name" value="HEAT SHOCK TRANSCRIPTION FACTOR"/>
    <property type="match status" value="1"/>
</dbReference>
<evidence type="ECO:0000256" key="4">
    <source>
        <dbReference type="ARBA" id="ARBA00023242"/>
    </source>
</evidence>
<name>A0A8H5BFA0_9AGAR</name>
<dbReference type="SMART" id="SM00415">
    <property type="entry name" value="HSF"/>
    <property type="match status" value="1"/>
</dbReference>
<feature type="domain" description="HSF-type DNA-binding" evidence="7">
    <location>
        <begin position="40"/>
        <end position="457"/>
    </location>
</feature>
<feature type="compositionally biased region" description="Polar residues" evidence="6">
    <location>
        <begin position="542"/>
        <end position="552"/>
    </location>
</feature>
<dbReference type="PANTHER" id="PTHR10015:SF427">
    <property type="entry name" value="HEAT SHOCK FACTOR PROTEIN"/>
    <property type="match status" value="1"/>
</dbReference>